<comment type="caution">
    <text evidence="2">The sequence shown here is derived from an EMBL/GenBank/DDBJ whole genome shotgun (WGS) entry which is preliminary data.</text>
</comment>
<proteinExistence type="predicted"/>
<accession>A0ABR1RBH2</accession>
<sequence length="149" mass="15434">MRLSVAFFLALATRSYALQSLSEYVEDFPSCSHAALASAMPKEGCAISEINSATFDCLCRHMTPILLDVQHAVSVDCATEFASAIGHVCGMWSVYQDGLTTATDLAAATSILKTELAAAPTATLKAAGATTGRPVAQYVGAAVAAVVML</sequence>
<feature type="chain" id="PRO_5045084651" description="Extracellular membrane protein CFEM domain-containing protein" evidence="1">
    <location>
        <begin position="18"/>
        <end position="149"/>
    </location>
</feature>
<evidence type="ECO:0008006" key="4">
    <source>
        <dbReference type="Google" id="ProtNLM"/>
    </source>
</evidence>
<evidence type="ECO:0000313" key="3">
    <source>
        <dbReference type="Proteomes" id="UP001396898"/>
    </source>
</evidence>
<dbReference type="EMBL" id="JAQQWI010000016">
    <property type="protein sequence ID" value="KAK8007958.1"/>
    <property type="molecule type" value="Genomic_DNA"/>
</dbReference>
<dbReference type="Proteomes" id="UP001396898">
    <property type="component" value="Unassembled WGS sequence"/>
</dbReference>
<reference evidence="2 3" key="1">
    <citation type="submission" date="2023-01" db="EMBL/GenBank/DDBJ databases">
        <title>Analysis of 21 Apiospora genomes using comparative genomics revels a genus with tremendous synthesis potential of carbohydrate active enzymes and secondary metabolites.</title>
        <authorList>
            <person name="Sorensen T."/>
        </authorList>
    </citation>
    <scope>NUCLEOTIDE SEQUENCE [LARGE SCALE GENOMIC DNA]</scope>
    <source>
        <strain evidence="2 3">CBS 20057</strain>
    </source>
</reference>
<gene>
    <name evidence="2" type="ORF">PG991_010509</name>
</gene>
<keyword evidence="3" id="KW-1185">Reference proteome</keyword>
<keyword evidence="1" id="KW-0732">Signal</keyword>
<protein>
    <recommendedName>
        <fullName evidence="4">Extracellular membrane protein CFEM domain-containing protein</fullName>
    </recommendedName>
</protein>
<evidence type="ECO:0000313" key="2">
    <source>
        <dbReference type="EMBL" id="KAK8007958.1"/>
    </source>
</evidence>
<name>A0ABR1RBH2_9PEZI</name>
<feature type="signal peptide" evidence="1">
    <location>
        <begin position="1"/>
        <end position="17"/>
    </location>
</feature>
<evidence type="ECO:0000256" key="1">
    <source>
        <dbReference type="SAM" id="SignalP"/>
    </source>
</evidence>
<organism evidence="2 3">
    <name type="scientific">Apiospora marii</name>
    <dbReference type="NCBI Taxonomy" id="335849"/>
    <lineage>
        <taxon>Eukaryota</taxon>
        <taxon>Fungi</taxon>
        <taxon>Dikarya</taxon>
        <taxon>Ascomycota</taxon>
        <taxon>Pezizomycotina</taxon>
        <taxon>Sordariomycetes</taxon>
        <taxon>Xylariomycetidae</taxon>
        <taxon>Amphisphaeriales</taxon>
        <taxon>Apiosporaceae</taxon>
        <taxon>Apiospora</taxon>
    </lineage>
</organism>